<proteinExistence type="predicted"/>
<dbReference type="EMBL" id="WSZM01000202">
    <property type="protein sequence ID" value="KAF4038299.1"/>
    <property type="molecule type" value="Genomic_DNA"/>
</dbReference>
<dbReference type="AlphaFoldDB" id="A0A833W1E1"/>
<sequence length="98" mass="11212">MSVFCTDKCCVWEAICANHPRESNKVAFKQEPTMGKYAQTASVTLERVEVLGEYLGRLRYVEVDRAKRQRNDGYMLTLRTRTGGMRSRNVGIDAHALR</sequence>
<dbReference type="Proteomes" id="UP000602510">
    <property type="component" value="Unassembled WGS sequence"/>
</dbReference>
<protein>
    <submittedName>
        <fullName evidence="1">Uncharacterized protein</fullName>
    </submittedName>
</protein>
<accession>A0A833W1E1</accession>
<evidence type="ECO:0000313" key="2">
    <source>
        <dbReference type="Proteomes" id="UP000602510"/>
    </source>
</evidence>
<organism evidence="1 2">
    <name type="scientific">Phytophthora infestans</name>
    <name type="common">Potato late blight agent</name>
    <name type="synonym">Botrytis infestans</name>
    <dbReference type="NCBI Taxonomy" id="4787"/>
    <lineage>
        <taxon>Eukaryota</taxon>
        <taxon>Sar</taxon>
        <taxon>Stramenopiles</taxon>
        <taxon>Oomycota</taxon>
        <taxon>Peronosporomycetes</taxon>
        <taxon>Peronosporales</taxon>
        <taxon>Peronosporaceae</taxon>
        <taxon>Phytophthora</taxon>
    </lineage>
</organism>
<gene>
    <name evidence="1" type="ORF">GN244_ATG09578</name>
</gene>
<evidence type="ECO:0000313" key="1">
    <source>
        <dbReference type="EMBL" id="KAF4038299.1"/>
    </source>
</evidence>
<reference evidence="1" key="1">
    <citation type="submission" date="2020-04" db="EMBL/GenBank/DDBJ databases">
        <title>Hybrid Assembly of Korean Phytophthora infestans isolates.</title>
        <authorList>
            <person name="Prokchorchik M."/>
            <person name="Lee Y."/>
            <person name="Seo J."/>
            <person name="Cho J.-H."/>
            <person name="Park Y.-E."/>
            <person name="Jang D.-C."/>
            <person name="Im J.-S."/>
            <person name="Choi J.-G."/>
            <person name="Park H.-J."/>
            <person name="Lee G.-B."/>
            <person name="Lee Y.-G."/>
            <person name="Hong S.-Y."/>
            <person name="Cho K."/>
            <person name="Sohn K.H."/>
        </authorList>
    </citation>
    <scope>NUCLEOTIDE SEQUENCE</scope>
    <source>
        <strain evidence="1">KR_1_A1</strain>
    </source>
</reference>
<name>A0A833W1E1_PHYIN</name>
<comment type="caution">
    <text evidence="1">The sequence shown here is derived from an EMBL/GenBank/DDBJ whole genome shotgun (WGS) entry which is preliminary data.</text>
</comment>
<keyword evidence="2" id="KW-1185">Reference proteome</keyword>